<feature type="transmembrane region" description="Helical" evidence="8">
    <location>
        <begin position="212"/>
        <end position="229"/>
    </location>
</feature>
<evidence type="ECO:0000256" key="4">
    <source>
        <dbReference type="ARBA" id="ARBA00022692"/>
    </source>
</evidence>
<feature type="transmembrane region" description="Helical" evidence="8">
    <location>
        <begin position="51"/>
        <end position="75"/>
    </location>
</feature>
<dbReference type="RefSeq" id="WP_189828884.1">
    <property type="nucleotide sequence ID" value="NZ_BMVX01000007.1"/>
</dbReference>
<reference evidence="10" key="1">
    <citation type="journal article" date="2014" name="Int. J. Syst. Evol. Microbiol.">
        <title>Complete genome sequence of Corynebacterium casei LMG S-19264T (=DSM 44701T), isolated from a smear-ripened cheese.</title>
        <authorList>
            <consortium name="US DOE Joint Genome Institute (JGI-PGF)"/>
            <person name="Walter F."/>
            <person name="Albersmeier A."/>
            <person name="Kalinowski J."/>
            <person name="Ruckert C."/>
        </authorList>
    </citation>
    <scope>NUCLEOTIDE SEQUENCE</scope>
    <source>
        <strain evidence="10">JCM 4834</strain>
    </source>
</reference>
<dbReference type="InterPro" id="IPR001958">
    <property type="entry name" value="Tet-R_TetA/multi-R_MdtG-like"/>
</dbReference>
<protein>
    <recommendedName>
        <fullName evidence="9">Major facilitator superfamily (MFS) profile domain-containing protein</fullName>
    </recommendedName>
</protein>
<dbReference type="SUPFAM" id="SSF103473">
    <property type="entry name" value="MFS general substrate transporter"/>
    <property type="match status" value="1"/>
</dbReference>
<feature type="domain" description="Major facilitator superfamily (MFS) profile" evidence="9">
    <location>
        <begin position="21"/>
        <end position="388"/>
    </location>
</feature>
<dbReference type="PROSITE" id="PS51257">
    <property type="entry name" value="PROKAR_LIPOPROTEIN"/>
    <property type="match status" value="1"/>
</dbReference>
<organism evidence="10 11">
    <name type="scientific">Streptomyces subrutilus</name>
    <dbReference type="NCBI Taxonomy" id="36818"/>
    <lineage>
        <taxon>Bacteria</taxon>
        <taxon>Bacillati</taxon>
        <taxon>Actinomycetota</taxon>
        <taxon>Actinomycetes</taxon>
        <taxon>Kitasatosporales</taxon>
        <taxon>Streptomycetaceae</taxon>
        <taxon>Streptomyces</taxon>
    </lineage>
</organism>
<feature type="transmembrane region" description="Helical" evidence="8">
    <location>
        <begin position="16"/>
        <end position="39"/>
    </location>
</feature>
<keyword evidence="3" id="KW-0813">Transport</keyword>
<sequence>MSATRGTDPSKTARPLLTTVAIVASCVAFVVIGALQALYGPAIPALREEFGISPAVAGLSLSAHFIGALLGVLVYHVLRGRLNNRTLLGASYVLMAAGAAVFAFSPTWILALAGTFVIGLGFGGIDYGLNQLFAIGFGRRSTAMLNLLNGHFGVGAIAGPALIGWLGADSYPQIFLGIGVVCLLILPTLGGVAAREPEPAATEAGGARGARVLPVIAAFVGVYVLHVAIETGVGGWEPTHLEAVGYGAATAATATSAYWAAMTIGRFVIVPLSLRWSAPSILTVCCAGMAGFLLLATVPAFAPYAYFGVGLMIAPIFPTCLPWLNRAVPSVAAAGAYVIAASMIGGVAFPPLLGAVIDTMDVRAAPLVLFALAVVCVGLSVWLRRHAPDPDGVRTPGSEAVPDTVPTQGIHG</sequence>
<dbReference type="GO" id="GO:0022857">
    <property type="term" value="F:transmembrane transporter activity"/>
    <property type="evidence" value="ECO:0007669"/>
    <property type="project" value="InterPro"/>
</dbReference>
<evidence type="ECO:0000256" key="1">
    <source>
        <dbReference type="ARBA" id="ARBA00004651"/>
    </source>
</evidence>
<dbReference type="PROSITE" id="PS50850">
    <property type="entry name" value="MFS"/>
    <property type="match status" value="1"/>
</dbReference>
<name>A0A918V3B1_9ACTN</name>
<dbReference type="Pfam" id="PF07690">
    <property type="entry name" value="MFS_1"/>
    <property type="match status" value="1"/>
</dbReference>
<feature type="transmembrane region" description="Helical" evidence="8">
    <location>
        <begin position="249"/>
        <end position="269"/>
    </location>
</feature>
<dbReference type="EMBL" id="BMVX01000007">
    <property type="protein sequence ID" value="GGZ63151.1"/>
    <property type="molecule type" value="Genomic_DNA"/>
</dbReference>
<accession>A0A918V3B1</accession>
<evidence type="ECO:0000256" key="8">
    <source>
        <dbReference type="SAM" id="Phobius"/>
    </source>
</evidence>
<dbReference type="PANTHER" id="PTHR23514">
    <property type="entry name" value="BYPASS OF STOP CODON PROTEIN 6"/>
    <property type="match status" value="1"/>
</dbReference>
<proteinExistence type="inferred from homology"/>
<feature type="transmembrane region" description="Helical" evidence="8">
    <location>
        <begin position="331"/>
        <end position="352"/>
    </location>
</feature>
<keyword evidence="4 8" id="KW-0812">Transmembrane</keyword>
<keyword evidence="5 8" id="KW-1133">Transmembrane helix</keyword>
<dbReference type="PANTHER" id="PTHR23514:SF3">
    <property type="entry name" value="BYPASS OF STOP CODON PROTEIN 6"/>
    <property type="match status" value="1"/>
</dbReference>
<dbReference type="Proteomes" id="UP000634660">
    <property type="component" value="Unassembled WGS sequence"/>
</dbReference>
<dbReference type="InterPro" id="IPR036259">
    <property type="entry name" value="MFS_trans_sf"/>
</dbReference>
<feature type="transmembrane region" description="Helical" evidence="8">
    <location>
        <begin position="150"/>
        <end position="168"/>
    </location>
</feature>
<reference evidence="10" key="2">
    <citation type="submission" date="2020-09" db="EMBL/GenBank/DDBJ databases">
        <authorList>
            <person name="Sun Q."/>
            <person name="Ohkuma M."/>
        </authorList>
    </citation>
    <scope>NUCLEOTIDE SEQUENCE</scope>
    <source>
        <strain evidence="10">JCM 4834</strain>
    </source>
</reference>
<dbReference type="InterPro" id="IPR051788">
    <property type="entry name" value="MFS_Transporter"/>
</dbReference>
<feature type="transmembrane region" description="Helical" evidence="8">
    <location>
        <begin position="364"/>
        <end position="383"/>
    </location>
</feature>
<dbReference type="InterPro" id="IPR020846">
    <property type="entry name" value="MFS_dom"/>
</dbReference>
<dbReference type="InterPro" id="IPR011701">
    <property type="entry name" value="MFS"/>
</dbReference>
<feature type="transmembrane region" description="Helical" evidence="8">
    <location>
        <begin position="281"/>
        <end position="298"/>
    </location>
</feature>
<comment type="subcellular location">
    <subcellularLocation>
        <location evidence="1">Cell membrane</location>
        <topology evidence="1">Multi-pass membrane protein</topology>
    </subcellularLocation>
</comment>
<dbReference type="AlphaFoldDB" id="A0A918V3B1"/>
<dbReference type="PRINTS" id="PR01035">
    <property type="entry name" value="TCRTETA"/>
</dbReference>
<evidence type="ECO:0000256" key="7">
    <source>
        <dbReference type="SAM" id="MobiDB-lite"/>
    </source>
</evidence>
<gene>
    <name evidence="10" type="ORF">GCM10010371_23350</name>
</gene>
<feature type="transmembrane region" description="Helical" evidence="8">
    <location>
        <begin position="174"/>
        <end position="192"/>
    </location>
</feature>
<evidence type="ECO:0000256" key="2">
    <source>
        <dbReference type="ARBA" id="ARBA00008335"/>
    </source>
</evidence>
<evidence type="ECO:0000256" key="5">
    <source>
        <dbReference type="ARBA" id="ARBA00022989"/>
    </source>
</evidence>
<evidence type="ECO:0000313" key="10">
    <source>
        <dbReference type="EMBL" id="GGZ63151.1"/>
    </source>
</evidence>
<keyword evidence="6 8" id="KW-0472">Membrane</keyword>
<feature type="transmembrane region" description="Helical" evidence="8">
    <location>
        <begin position="87"/>
        <end position="104"/>
    </location>
</feature>
<feature type="transmembrane region" description="Helical" evidence="8">
    <location>
        <begin position="304"/>
        <end position="324"/>
    </location>
</feature>
<evidence type="ECO:0000256" key="6">
    <source>
        <dbReference type="ARBA" id="ARBA00023136"/>
    </source>
</evidence>
<evidence type="ECO:0000256" key="3">
    <source>
        <dbReference type="ARBA" id="ARBA00022448"/>
    </source>
</evidence>
<evidence type="ECO:0000259" key="9">
    <source>
        <dbReference type="PROSITE" id="PS50850"/>
    </source>
</evidence>
<dbReference type="Gene3D" id="1.20.1250.20">
    <property type="entry name" value="MFS general substrate transporter like domains"/>
    <property type="match status" value="2"/>
</dbReference>
<evidence type="ECO:0000313" key="11">
    <source>
        <dbReference type="Proteomes" id="UP000634660"/>
    </source>
</evidence>
<feature type="region of interest" description="Disordered" evidence="7">
    <location>
        <begin position="392"/>
        <end position="412"/>
    </location>
</feature>
<comment type="similarity">
    <text evidence="2">Belongs to the major facilitator superfamily.</text>
</comment>
<comment type="caution">
    <text evidence="10">The sequence shown here is derived from an EMBL/GenBank/DDBJ whole genome shotgun (WGS) entry which is preliminary data.</text>
</comment>
<dbReference type="GO" id="GO:0005886">
    <property type="term" value="C:plasma membrane"/>
    <property type="evidence" value="ECO:0007669"/>
    <property type="project" value="UniProtKB-SubCell"/>
</dbReference>
<feature type="transmembrane region" description="Helical" evidence="8">
    <location>
        <begin position="110"/>
        <end position="129"/>
    </location>
</feature>